<dbReference type="eggNOG" id="KOG4658">
    <property type="taxonomic scope" value="Eukaryota"/>
</dbReference>
<evidence type="ECO:0000256" key="4">
    <source>
        <dbReference type="ARBA" id="ARBA00022840"/>
    </source>
</evidence>
<dbReference type="InterPro" id="IPR038005">
    <property type="entry name" value="RX-like_CC"/>
</dbReference>
<reference evidence="8 9" key="1">
    <citation type="journal article" date="2013" name="Genome Biol.">
        <title>The genome sequence of the most widely cultivated cacao type and its use to identify candidate genes regulating pod color.</title>
        <authorList>
            <person name="Motamayor J.C."/>
            <person name="Mockaitis K."/>
            <person name="Schmutz J."/>
            <person name="Haiminen N."/>
            <person name="Iii D.L."/>
            <person name="Cornejo O."/>
            <person name="Findley S.D."/>
            <person name="Zheng P."/>
            <person name="Utro F."/>
            <person name="Royaert S."/>
            <person name="Saski C."/>
            <person name="Jenkins J."/>
            <person name="Podicheti R."/>
            <person name="Zhao M."/>
            <person name="Scheffler B.E."/>
            <person name="Stack J.C."/>
            <person name="Feltus F.A."/>
            <person name="Mustiga G.M."/>
            <person name="Amores F."/>
            <person name="Phillips W."/>
            <person name="Marelli J.P."/>
            <person name="May G.D."/>
            <person name="Shapiro H."/>
            <person name="Ma J."/>
            <person name="Bustamante C.D."/>
            <person name="Schnell R.J."/>
            <person name="Main D."/>
            <person name="Gilbert D."/>
            <person name="Parida L."/>
            <person name="Kuhn D.N."/>
        </authorList>
    </citation>
    <scope>NUCLEOTIDE SEQUENCE [LARGE SCALE GENOMIC DNA]</scope>
    <source>
        <strain evidence="9">cv. Matina 1-6</strain>
    </source>
</reference>
<dbReference type="CDD" id="cd14798">
    <property type="entry name" value="RX-CC_like"/>
    <property type="match status" value="1"/>
</dbReference>
<evidence type="ECO:0000259" key="6">
    <source>
        <dbReference type="Pfam" id="PF00931"/>
    </source>
</evidence>
<name>A0A061EZG1_THECC</name>
<dbReference type="Pfam" id="PF00931">
    <property type="entry name" value="NB-ARC"/>
    <property type="match status" value="1"/>
</dbReference>
<dbReference type="OMA" id="PPHELAM"/>
<sequence>MAETFAFNIVENDIEKLSSFSYEELRLAWGVQSGLQKLSKTLNIVKAVLLDAEEKQALNNQLRVWLQELKDACYDAEDVLDEFEVEALWRQALKQRSLGDKVSNFFSSSNPLAFRFRMAHKIKKVTERFGEIAALKNNFHLSESHDGSRYVVRLDRETHSFVQASDIIGRDEDKEKIIKTLLQDPTDGEDISVLPIVGIGGLGKTALAKLVFNDECVDRHFELKMWMCVSDDFDLRQLMIKFIKAEKGVLNGDCSNMDLKQLQKILRDCFDEKKYLLVLDDLWNEDHIKWDELKQLLVGGGWGSKIIVTTRSNQVAEIMGTIPTYKLQGKIGEEIAKKCKAVPLVLKILGSLLLSKRSEHDWKLDYEFYDGELIQFWIAHGLLQSSNDNEEPEDIGIENLTSLETLMIVVKNLILKETMIIKISPSGVCKAPFNYWQLEVYQSWRHYPNGFLWDQPTLCSTWVCRASELNIEHCPILNERCKRETGEDWTKIAHVSRIYLDGQSPSGGRWTKGLFRYLKDKS</sequence>
<evidence type="ECO:0000256" key="3">
    <source>
        <dbReference type="ARBA" id="ARBA00022821"/>
    </source>
</evidence>
<evidence type="ECO:0000256" key="2">
    <source>
        <dbReference type="ARBA" id="ARBA00022741"/>
    </source>
</evidence>
<dbReference type="AlphaFoldDB" id="A0A061EZG1"/>
<evidence type="ECO:0000313" key="9">
    <source>
        <dbReference type="Proteomes" id="UP000026915"/>
    </source>
</evidence>
<dbReference type="InterPro" id="IPR002182">
    <property type="entry name" value="NB-ARC"/>
</dbReference>
<keyword evidence="3" id="KW-0611">Plant defense</keyword>
<dbReference type="PANTHER" id="PTHR36766:SF61">
    <property type="entry name" value="NB-ARC DOMAIN DISEASE RESISTANCE PROTEIN"/>
    <property type="match status" value="1"/>
</dbReference>
<dbReference type="Pfam" id="PF18052">
    <property type="entry name" value="Rx_N"/>
    <property type="match status" value="1"/>
</dbReference>
<evidence type="ECO:0000313" key="8">
    <source>
        <dbReference type="EMBL" id="EOY10151.1"/>
    </source>
</evidence>
<feature type="domain" description="Disease resistance N-terminal" evidence="7">
    <location>
        <begin position="14"/>
        <end position="97"/>
    </location>
</feature>
<dbReference type="Gene3D" id="1.10.8.430">
    <property type="entry name" value="Helical domain of apoptotic protease-activating factors"/>
    <property type="match status" value="1"/>
</dbReference>
<keyword evidence="5" id="KW-0175">Coiled coil</keyword>
<evidence type="ECO:0000256" key="5">
    <source>
        <dbReference type="SAM" id="Coils"/>
    </source>
</evidence>
<keyword evidence="4" id="KW-0067">ATP-binding</keyword>
<dbReference type="InterPro" id="IPR027417">
    <property type="entry name" value="P-loop_NTPase"/>
</dbReference>
<feature type="domain" description="NB-ARC" evidence="6">
    <location>
        <begin position="171"/>
        <end position="327"/>
    </location>
</feature>
<evidence type="ECO:0000259" key="7">
    <source>
        <dbReference type="Pfam" id="PF18052"/>
    </source>
</evidence>
<evidence type="ECO:0000256" key="1">
    <source>
        <dbReference type="ARBA" id="ARBA00022737"/>
    </source>
</evidence>
<keyword evidence="9" id="KW-1185">Reference proteome</keyword>
<dbReference type="Gramene" id="EOY10151">
    <property type="protein sequence ID" value="EOY10151"/>
    <property type="gene ID" value="TCM_025524"/>
</dbReference>
<organism evidence="8 9">
    <name type="scientific">Theobroma cacao</name>
    <name type="common">Cacao</name>
    <name type="synonym">Cocoa</name>
    <dbReference type="NCBI Taxonomy" id="3641"/>
    <lineage>
        <taxon>Eukaryota</taxon>
        <taxon>Viridiplantae</taxon>
        <taxon>Streptophyta</taxon>
        <taxon>Embryophyta</taxon>
        <taxon>Tracheophyta</taxon>
        <taxon>Spermatophyta</taxon>
        <taxon>Magnoliopsida</taxon>
        <taxon>eudicotyledons</taxon>
        <taxon>Gunneridae</taxon>
        <taxon>Pentapetalae</taxon>
        <taxon>rosids</taxon>
        <taxon>malvids</taxon>
        <taxon>Malvales</taxon>
        <taxon>Malvaceae</taxon>
        <taxon>Byttnerioideae</taxon>
        <taxon>Theobroma</taxon>
    </lineage>
</organism>
<dbReference type="GO" id="GO:0005524">
    <property type="term" value="F:ATP binding"/>
    <property type="evidence" value="ECO:0007669"/>
    <property type="project" value="UniProtKB-KW"/>
</dbReference>
<protein>
    <submittedName>
        <fullName evidence="8">LRR and NB-ARC domains-containing disease resistance protein, putative</fullName>
    </submittedName>
</protein>
<dbReference type="Gene3D" id="1.20.5.4130">
    <property type="match status" value="1"/>
</dbReference>
<dbReference type="GO" id="GO:0043531">
    <property type="term" value="F:ADP binding"/>
    <property type="evidence" value="ECO:0007669"/>
    <property type="project" value="InterPro"/>
</dbReference>
<dbReference type="InParanoid" id="A0A061EZG1"/>
<dbReference type="InterPro" id="IPR042197">
    <property type="entry name" value="Apaf_helical"/>
</dbReference>
<gene>
    <name evidence="8" type="ORF">TCM_025524</name>
</gene>
<dbReference type="InterPro" id="IPR041118">
    <property type="entry name" value="Rx_N"/>
</dbReference>
<proteinExistence type="predicted"/>
<dbReference type="GO" id="GO:0006952">
    <property type="term" value="P:defense response"/>
    <property type="evidence" value="ECO:0007669"/>
    <property type="project" value="UniProtKB-KW"/>
</dbReference>
<feature type="coiled-coil region" evidence="5">
    <location>
        <begin position="35"/>
        <end position="86"/>
    </location>
</feature>
<dbReference type="HOGENOM" id="CLU_522166_0_0_1"/>
<dbReference type="Gene3D" id="3.40.50.300">
    <property type="entry name" value="P-loop containing nucleotide triphosphate hydrolases"/>
    <property type="match status" value="1"/>
</dbReference>
<dbReference type="FunFam" id="3.40.50.300:FF:001091">
    <property type="entry name" value="Probable disease resistance protein At1g61300"/>
    <property type="match status" value="1"/>
</dbReference>
<dbReference type="SUPFAM" id="SSF52540">
    <property type="entry name" value="P-loop containing nucleoside triphosphate hydrolases"/>
    <property type="match status" value="1"/>
</dbReference>
<dbReference type="PRINTS" id="PR00364">
    <property type="entry name" value="DISEASERSIST"/>
</dbReference>
<dbReference type="EMBL" id="CM001883">
    <property type="protein sequence ID" value="EOY10151.1"/>
    <property type="molecule type" value="Genomic_DNA"/>
</dbReference>
<dbReference type="Proteomes" id="UP000026915">
    <property type="component" value="Chromosome 5"/>
</dbReference>
<keyword evidence="1" id="KW-0677">Repeat</keyword>
<dbReference type="PANTHER" id="PTHR36766">
    <property type="entry name" value="PLANT BROAD-SPECTRUM MILDEW RESISTANCE PROTEIN RPW8"/>
    <property type="match status" value="1"/>
</dbReference>
<keyword evidence="2" id="KW-0547">Nucleotide-binding</keyword>
<accession>A0A061EZG1</accession>